<name>A0ABS5VQH9_9BACT</name>
<reference evidence="1 2" key="1">
    <citation type="submission" date="2021-05" db="EMBL/GenBank/DDBJ databases">
        <title>A Polyphasic approach of four new species of the genus Ohtaekwangia: Ohtaekwangia histidinii sp. nov., Ohtaekwangia cretensis sp. nov., Ohtaekwangia indiensis sp. nov., Ohtaekwangia reichenbachii sp. nov. from diverse environment.</title>
        <authorList>
            <person name="Octaviana S."/>
        </authorList>
    </citation>
    <scope>NUCLEOTIDE SEQUENCE [LARGE SCALE GENOMIC DNA]</scope>
    <source>
        <strain evidence="1 2">PWU20</strain>
    </source>
</reference>
<dbReference type="Proteomes" id="UP000772618">
    <property type="component" value="Unassembled WGS sequence"/>
</dbReference>
<dbReference type="EMBL" id="JAHESD010000018">
    <property type="protein sequence ID" value="MBT1703707.1"/>
    <property type="molecule type" value="Genomic_DNA"/>
</dbReference>
<proteinExistence type="predicted"/>
<comment type="caution">
    <text evidence="1">The sequence shown here is derived from an EMBL/GenBank/DDBJ whole genome shotgun (WGS) entry which is preliminary data.</text>
</comment>
<gene>
    <name evidence="1" type="ORF">KK060_10475</name>
</gene>
<accession>A0ABS5VQH9</accession>
<dbReference type="RefSeq" id="WP_254153669.1">
    <property type="nucleotide sequence ID" value="NZ_JAHESD010000018.1"/>
</dbReference>
<evidence type="ECO:0000313" key="2">
    <source>
        <dbReference type="Proteomes" id="UP000772618"/>
    </source>
</evidence>
<keyword evidence="2" id="KW-1185">Reference proteome</keyword>
<protein>
    <submittedName>
        <fullName evidence="1">Uncharacterized protein</fullName>
    </submittedName>
</protein>
<organism evidence="1 2">
    <name type="scientific">Chryseosolibacter indicus</name>
    <dbReference type="NCBI Taxonomy" id="2782351"/>
    <lineage>
        <taxon>Bacteria</taxon>
        <taxon>Pseudomonadati</taxon>
        <taxon>Bacteroidota</taxon>
        <taxon>Cytophagia</taxon>
        <taxon>Cytophagales</taxon>
        <taxon>Chryseotaleaceae</taxon>
        <taxon>Chryseosolibacter</taxon>
    </lineage>
</organism>
<sequence length="63" mass="7593">MVEKTLVRAGDYVYNIEDPNDRHVVSEELEHFYKSDLSERLLDKKKYVLDDVHQVRKILSHYD</sequence>
<evidence type="ECO:0000313" key="1">
    <source>
        <dbReference type="EMBL" id="MBT1703707.1"/>
    </source>
</evidence>